<dbReference type="InterPro" id="IPR008811">
    <property type="entry name" value="Glycosyl_hydrolases_36"/>
</dbReference>
<evidence type="ECO:0000256" key="1">
    <source>
        <dbReference type="ARBA" id="ARBA00023277"/>
    </source>
</evidence>
<accession>A0AAD3XY91</accession>
<name>A0AAD3XY91_NEPGR</name>
<dbReference type="Pfam" id="PF05691">
    <property type="entry name" value="Raffinose_syn"/>
    <property type="match status" value="1"/>
</dbReference>
<dbReference type="Proteomes" id="UP001279734">
    <property type="component" value="Unassembled WGS sequence"/>
</dbReference>
<reference evidence="2" key="1">
    <citation type="submission" date="2023-05" db="EMBL/GenBank/DDBJ databases">
        <title>Nepenthes gracilis genome sequencing.</title>
        <authorList>
            <person name="Fukushima K."/>
        </authorList>
    </citation>
    <scope>NUCLEOTIDE SEQUENCE</scope>
    <source>
        <strain evidence="2">SING2019-196</strain>
    </source>
</reference>
<sequence length="296" mass="32968">MPSNSAETETKTEYPLGSMEVYEPSGYSALEAKEIYLKAEFFERRGNSIHEFLESESGEPGMVVSSDDDTKRSTGCYGRFCALHCGAQCKHSKAMRLCMSMGSAVSLPASKGTTPLLLGTEAISRGHVGNDFWCIDLSDDSKGTFWLQGRHVVHGAYNSWWMSNFIYPNWDMSQSTHPCVEFHAATRAISGEPPSYINNSVGNPNFSLLKSWVLSYGSILRCELYALPTRDCLFEDPLQAGKTMLKLWNLNKFTGAPGAFNYQGGGWSRETVVPLLHFVFPFNLEDMVILKEMAML</sequence>
<evidence type="ECO:0000313" key="2">
    <source>
        <dbReference type="EMBL" id="GMH20461.1"/>
    </source>
</evidence>
<evidence type="ECO:0000313" key="3">
    <source>
        <dbReference type="Proteomes" id="UP001279734"/>
    </source>
</evidence>
<keyword evidence="3" id="KW-1185">Reference proteome</keyword>
<gene>
    <name evidence="2" type="ORF">Nepgr_022302</name>
</gene>
<proteinExistence type="predicted"/>
<protein>
    <submittedName>
        <fullName evidence="2">Uncharacterized protein</fullName>
    </submittedName>
</protein>
<dbReference type="AlphaFoldDB" id="A0AAD3XY91"/>
<dbReference type="GO" id="GO:0047274">
    <property type="term" value="F:galactinol-sucrose galactosyltransferase activity"/>
    <property type="evidence" value="ECO:0007669"/>
    <property type="project" value="TreeGrafter"/>
</dbReference>
<organism evidence="2 3">
    <name type="scientific">Nepenthes gracilis</name>
    <name type="common">Slender pitcher plant</name>
    <dbReference type="NCBI Taxonomy" id="150966"/>
    <lineage>
        <taxon>Eukaryota</taxon>
        <taxon>Viridiplantae</taxon>
        <taxon>Streptophyta</taxon>
        <taxon>Embryophyta</taxon>
        <taxon>Tracheophyta</taxon>
        <taxon>Spermatophyta</taxon>
        <taxon>Magnoliopsida</taxon>
        <taxon>eudicotyledons</taxon>
        <taxon>Gunneridae</taxon>
        <taxon>Pentapetalae</taxon>
        <taxon>Caryophyllales</taxon>
        <taxon>Nepenthaceae</taxon>
        <taxon>Nepenthes</taxon>
    </lineage>
</organism>
<dbReference type="EMBL" id="BSYO01000022">
    <property type="protein sequence ID" value="GMH20461.1"/>
    <property type="molecule type" value="Genomic_DNA"/>
</dbReference>
<dbReference type="PANTHER" id="PTHR31268:SF37">
    <property type="entry name" value="GALACTINOL--SUCROSE GALACTOSYLTRANSFERASE"/>
    <property type="match status" value="1"/>
</dbReference>
<keyword evidence="1" id="KW-0119">Carbohydrate metabolism</keyword>
<dbReference type="PANTHER" id="PTHR31268">
    <property type="match status" value="1"/>
</dbReference>
<comment type="caution">
    <text evidence="2">The sequence shown here is derived from an EMBL/GenBank/DDBJ whole genome shotgun (WGS) entry which is preliminary data.</text>
</comment>